<dbReference type="GO" id="GO:0006826">
    <property type="term" value="P:iron ion transport"/>
    <property type="evidence" value="ECO:0007669"/>
    <property type="project" value="TreeGrafter"/>
</dbReference>
<comment type="similarity">
    <text evidence="2">Belongs to the ferric reductase (FRE) family.</text>
</comment>
<evidence type="ECO:0000256" key="7">
    <source>
        <dbReference type="ARBA" id="ARBA00022692"/>
    </source>
</evidence>
<evidence type="ECO:0000256" key="6">
    <source>
        <dbReference type="ARBA" id="ARBA00022630"/>
    </source>
</evidence>
<dbReference type="InterPro" id="IPR017938">
    <property type="entry name" value="Riboflavin_synthase-like_b-brl"/>
</dbReference>
<dbReference type="PROSITE" id="PS51384">
    <property type="entry name" value="FAD_FR"/>
    <property type="match status" value="1"/>
</dbReference>
<keyword evidence="13 16" id="KW-0472">Membrane</keyword>
<evidence type="ECO:0000256" key="1">
    <source>
        <dbReference type="ARBA" id="ARBA00004651"/>
    </source>
</evidence>
<comment type="subcellular location">
    <subcellularLocation>
        <location evidence="1">Cell membrane</location>
        <topology evidence="1">Multi-pass membrane protein</topology>
    </subcellularLocation>
</comment>
<keyword evidence="8" id="KW-0274">FAD</keyword>
<keyword evidence="6" id="KW-0285">Flavoprotein</keyword>
<dbReference type="InterPro" id="IPR039261">
    <property type="entry name" value="FNR_nucleotide-bd"/>
</dbReference>
<dbReference type="HOGENOM" id="CLU_010365_4_0_1"/>
<dbReference type="SUPFAM" id="SSF63380">
    <property type="entry name" value="Riboflavin synthase domain-like"/>
    <property type="match status" value="1"/>
</dbReference>
<dbReference type="EC" id="1.16.1.9" evidence="3"/>
<feature type="domain" description="FAD-binding FR-type" evidence="17">
    <location>
        <begin position="378"/>
        <end position="497"/>
    </location>
</feature>
<dbReference type="GO" id="GO:0015677">
    <property type="term" value="P:copper ion import"/>
    <property type="evidence" value="ECO:0007669"/>
    <property type="project" value="TreeGrafter"/>
</dbReference>
<dbReference type="CDD" id="cd06186">
    <property type="entry name" value="NOX_Duox_like_FAD_NADP"/>
    <property type="match status" value="1"/>
</dbReference>
<dbReference type="SFLD" id="SFLDS00052">
    <property type="entry name" value="Ferric_Reductase_Domain"/>
    <property type="match status" value="1"/>
</dbReference>
<dbReference type="InterPro" id="IPR013121">
    <property type="entry name" value="Fe_red_NAD-bd_6"/>
</dbReference>
<name>A3GFP0_PICST</name>
<feature type="transmembrane region" description="Helical" evidence="16">
    <location>
        <begin position="203"/>
        <end position="225"/>
    </location>
</feature>
<feature type="transmembrane region" description="Helical" evidence="16">
    <location>
        <begin position="313"/>
        <end position="335"/>
    </location>
</feature>
<dbReference type="KEGG" id="pic:PICST_51834"/>
<dbReference type="OMA" id="CHGRAYT"/>
<dbReference type="AlphaFoldDB" id="A3GFP0"/>
<dbReference type="GO" id="GO:0005886">
    <property type="term" value="C:plasma membrane"/>
    <property type="evidence" value="ECO:0007669"/>
    <property type="project" value="UniProtKB-SubCell"/>
</dbReference>
<dbReference type="eggNOG" id="KOG0039">
    <property type="taxonomic scope" value="Eukaryota"/>
</dbReference>
<dbReference type="InterPro" id="IPR013112">
    <property type="entry name" value="FAD-bd_8"/>
</dbReference>
<keyword evidence="11" id="KW-0560">Oxidoreductase</keyword>
<dbReference type="InterPro" id="IPR017927">
    <property type="entry name" value="FAD-bd_FR_type"/>
</dbReference>
<evidence type="ECO:0000256" key="16">
    <source>
        <dbReference type="SAM" id="Phobius"/>
    </source>
</evidence>
<evidence type="ECO:0000256" key="8">
    <source>
        <dbReference type="ARBA" id="ARBA00022827"/>
    </source>
</evidence>
<accession>A3GFP0</accession>
<proteinExistence type="inferred from homology"/>
<evidence type="ECO:0000313" key="18">
    <source>
        <dbReference type="EMBL" id="EAZ63790.2"/>
    </source>
</evidence>
<dbReference type="PANTHER" id="PTHR32361:SF9">
    <property type="entry name" value="FERRIC REDUCTASE TRANSMEMBRANE COMPONENT 3-RELATED"/>
    <property type="match status" value="1"/>
</dbReference>
<evidence type="ECO:0000256" key="10">
    <source>
        <dbReference type="ARBA" id="ARBA00022989"/>
    </source>
</evidence>
<keyword evidence="7 16" id="KW-0812">Transmembrane</keyword>
<dbReference type="InParanoid" id="A3GFP0"/>
<feature type="transmembrane region" description="Helical" evidence="16">
    <location>
        <begin position="231"/>
        <end position="255"/>
    </location>
</feature>
<dbReference type="InterPro" id="IPR013130">
    <property type="entry name" value="Fe3_Rdtase_TM_dom"/>
</dbReference>
<keyword evidence="9" id="KW-0249">Electron transport</keyword>
<dbReference type="GO" id="GO:0006879">
    <property type="term" value="P:intracellular iron ion homeostasis"/>
    <property type="evidence" value="ECO:0007669"/>
    <property type="project" value="TreeGrafter"/>
</dbReference>
<evidence type="ECO:0000313" key="19">
    <source>
        <dbReference type="Proteomes" id="UP000002258"/>
    </source>
</evidence>
<dbReference type="InterPro" id="IPR051410">
    <property type="entry name" value="Ferric/Cupric_Reductase"/>
</dbReference>
<evidence type="ECO:0000256" key="11">
    <source>
        <dbReference type="ARBA" id="ARBA00023002"/>
    </source>
</evidence>
<feature type="transmembrane region" description="Helical" evidence="16">
    <location>
        <begin position="342"/>
        <end position="359"/>
    </location>
</feature>
<keyword evidence="10 16" id="KW-1133">Transmembrane helix</keyword>
<organism evidence="18 19">
    <name type="scientific">Scheffersomyces stipitis (strain ATCC 58785 / CBS 6054 / NBRC 10063 / NRRL Y-11545)</name>
    <name type="common">Yeast</name>
    <name type="synonym">Pichia stipitis</name>
    <dbReference type="NCBI Taxonomy" id="322104"/>
    <lineage>
        <taxon>Eukaryota</taxon>
        <taxon>Fungi</taxon>
        <taxon>Dikarya</taxon>
        <taxon>Ascomycota</taxon>
        <taxon>Saccharomycotina</taxon>
        <taxon>Pichiomycetes</taxon>
        <taxon>Debaryomycetaceae</taxon>
        <taxon>Scheffersomyces</taxon>
    </lineage>
</organism>
<gene>
    <name evidence="18" type="primary">FRE1.5</name>
    <name evidence="18" type="ORF">PICST_51834</name>
</gene>
<dbReference type="SUPFAM" id="SSF52343">
    <property type="entry name" value="Ferredoxin reductase-like, C-terminal NADP-linked domain"/>
    <property type="match status" value="1"/>
</dbReference>
<sequence length="669" mass="76515">SLHVSHRRDSGYQACAQVLLESVTFPPVNSKNYASFCSTEEQPALGSMAHCLIDSFKNSNKYVEAFVHSCGGSLTVDDVHESYNNATQFLVNLTSISDIGVMVFKPVAVPVKKVQDLSTLIYNSGLNDNYDLFFGITMVSYWFVIMLIAAVNHWFYYLFPNVVKSMHGSLINGIRRSFILAPSISKHHAQVRKFKFFQWFVPLRFEALVILGWLVLAIVFCSVGYQRPTIYFMALPIGSRSGLLLVYSLPVLVLFPGRNNFMQWVTGWSQARFLLFHRWMARIMFLLTLVHVTSKTIGLHQLHGYSYYMHHSFIRWGVVGAVSIGVIVFQSMNIFRSINYEFFVLTHIILAIIFILSGWKHASDEEINSPQSFYAAAAVWGLDRVLRIIRIISFGVKNATVELQTDEILKVTVNRPKHWVPHPGAHAFIHFLRPSYFWQSHPFTIVDCSSEQNTIRFYIKVKGGVTHGLYKHLQSSPNGTDNFKVLIEGPYSQRLPIHKFDNLVFFSSQTGIPGLYSEAMSMAQNKDTSNKRIKFYWVIRELKSLEWFYDELMKFKGTNVEPVIYVSKPESDVEYLKDSEMGKKRSGSNSDHSSRNSILQRSLSFVEFRTGRPNISDIVKSEIECSEKSVALVACAAPCIVDDIRDVIREVLGKDTSKRIEFFDEMQEW</sequence>
<evidence type="ECO:0000256" key="4">
    <source>
        <dbReference type="ARBA" id="ARBA00022448"/>
    </source>
</evidence>
<evidence type="ECO:0000256" key="15">
    <source>
        <dbReference type="ARBA" id="ARBA00048483"/>
    </source>
</evidence>
<keyword evidence="14" id="KW-0325">Glycoprotein</keyword>
<dbReference type="FunCoup" id="A3GFP0">
    <property type="interactions" value="402"/>
</dbReference>
<dbReference type="Proteomes" id="UP000002258">
    <property type="component" value="Chromosome 1"/>
</dbReference>
<comment type="catalytic activity">
    <reaction evidence="15">
        <text>2 a Fe(II)-siderophore + NADP(+) + H(+) = 2 a Fe(III)-siderophore + NADPH</text>
        <dbReference type="Rhea" id="RHEA:28795"/>
        <dbReference type="Rhea" id="RHEA-COMP:11342"/>
        <dbReference type="Rhea" id="RHEA-COMP:11344"/>
        <dbReference type="ChEBI" id="CHEBI:15378"/>
        <dbReference type="ChEBI" id="CHEBI:29033"/>
        <dbReference type="ChEBI" id="CHEBI:29034"/>
        <dbReference type="ChEBI" id="CHEBI:57783"/>
        <dbReference type="ChEBI" id="CHEBI:58349"/>
        <dbReference type="EC" id="1.16.1.9"/>
    </reaction>
</comment>
<reference evidence="18 19" key="1">
    <citation type="journal article" date="2007" name="Nat. Biotechnol.">
        <title>Genome sequence of the lignocellulose-bioconverting and xylose-fermenting yeast Pichia stipitis.</title>
        <authorList>
            <person name="Jeffries T.W."/>
            <person name="Grigoriev I.V."/>
            <person name="Grimwood J."/>
            <person name="Laplaza J.M."/>
            <person name="Aerts A."/>
            <person name="Salamov A."/>
            <person name="Schmutz J."/>
            <person name="Lindquist E."/>
            <person name="Dehal P."/>
            <person name="Shapiro H."/>
            <person name="Jin Y.S."/>
            <person name="Passoth V."/>
            <person name="Richardson P.M."/>
        </authorList>
    </citation>
    <scope>NUCLEOTIDE SEQUENCE [LARGE SCALE GENOMIC DNA]</scope>
    <source>
        <strain evidence="19">ATCC 58785 / CBS 6054 / NBRC 10063 / NRRL Y-11545</strain>
    </source>
</reference>
<dbReference type="GO" id="GO:0052851">
    <property type="term" value="F:ferric-chelate reductase (NADPH) activity"/>
    <property type="evidence" value="ECO:0007669"/>
    <property type="project" value="UniProtKB-EC"/>
</dbReference>
<dbReference type="GeneID" id="4851089"/>
<keyword evidence="19" id="KW-1185">Reference proteome</keyword>
<dbReference type="Pfam" id="PF08030">
    <property type="entry name" value="NAD_binding_6"/>
    <property type="match status" value="1"/>
</dbReference>
<evidence type="ECO:0000259" key="17">
    <source>
        <dbReference type="PROSITE" id="PS51384"/>
    </source>
</evidence>
<evidence type="ECO:0000256" key="14">
    <source>
        <dbReference type="ARBA" id="ARBA00023180"/>
    </source>
</evidence>
<evidence type="ECO:0000256" key="2">
    <source>
        <dbReference type="ARBA" id="ARBA00006278"/>
    </source>
</evidence>
<evidence type="ECO:0000256" key="9">
    <source>
        <dbReference type="ARBA" id="ARBA00022982"/>
    </source>
</evidence>
<evidence type="ECO:0000256" key="5">
    <source>
        <dbReference type="ARBA" id="ARBA00022475"/>
    </source>
</evidence>
<dbReference type="SFLD" id="SFLDG01168">
    <property type="entry name" value="Ferric_reductase_subgroup_(FRE"/>
    <property type="match status" value="1"/>
</dbReference>
<keyword evidence="5" id="KW-1003">Cell membrane</keyword>
<feature type="non-terminal residue" evidence="18">
    <location>
        <position position="1"/>
    </location>
</feature>
<keyword evidence="4" id="KW-0813">Transport</keyword>
<dbReference type="RefSeq" id="XP_001387813.2">
    <property type="nucleotide sequence ID" value="XM_001387776.1"/>
</dbReference>
<evidence type="ECO:0000256" key="13">
    <source>
        <dbReference type="ARBA" id="ARBA00023136"/>
    </source>
</evidence>
<feature type="transmembrane region" description="Helical" evidence="16">
    <location>
        <begin position="132"/>
        <end position="159"/>
    </location>
</feature>
<comment type="caution">
    <text evidence="18">The sequence shown here is derived from an EMBL/GenBank/DDBJ whole genome shotgun (WGS) entry which is preliminary data.</text>
</comment>
<dbReference type="Gene3D" id="3.40.50.80">
    <property type="entry name" value="Nucleotide-binding domain of ferredoxin-NADP reductase (FNR) module"/>
    <property type="match status" value="1"/>
</dbReference>
<keyword evidence="12" id="KW-0406">Ion transport</keyword>
<protein>
    <recommendedName>
        <fullName evidence="3">ferric-chelate reductase (NADPH)</fullName>
        <ecNumber evidence="3">1.16.1.9</ecNumber>
    </recommendedName>
</protein>
<dbReference type="Pfam" id="PF01794">
    <property type="entry name" value="Ferric_reduct"/>
    <property type="match status" value="1"/>
</dbReference>
<dbReference type="PANTHER" id="PTHR32361">
    <property type="entry name" value="FERRIC/CUPRIC REDUCTASE TRANSMEMBRANE COMPONENT"/>
    <property type="match status" value="1"/>
</dbReference>
<dbReference type="EMBL" id="AAVQ01000001">
    <property type="protein sequence ID" value="EAZ63790.2"/>
    <property type="molecule type" value="Genomic_DNA"/>
</dbReference>
<feature type="transmembrane region" description="Helical" evidence="16">
    <location>
        <begin position="275"/>
        <end position="293"/>
    </location>
</feature>
<dbReference type="Pfam" id="PF08022">
    <property type="entry name" value="FAD_binding_8"/>
    <property type="match status" value="1"/>
</dbReference>
<evidence type="ECO:0000256" key="12">
    <source>
        <dbReference type="ARBA" id="ARBA00023065"/>
    </source>
</evidence>
<dbReference type="OrthoDB" id="4494341at2759"/>
<evidence type="ECO:0000256" key="3">
    <source>
        <dbReference type="ARBA" id="ARBA00012668"/>
    </source>
</evidence>